<proteinExistence type="inferred from homology"/>
<keyword evidence="13 18" id="KW-0418">Kinase</keyword>
<keyword evidence="12" id="KW-0547">Nucleotide-binding</keyword>
<dbReference type="InterPro" id="IPR027417">
    <property type="entry name" value="P-loop_NTPase"/>
</dbReference>
<comment type="pathway">
    <text evidence="5">Cofactor biosynthesis; adenosylcobalamin biosynthesis; adenosylcobalamin from cob(II)yrinate a,c-diamide: step 6/7.</text>
</comment>
<dbReference type="PANTHER" id="PTHR34848:SF1">
    <property type="entry name" value="BIFUNCTIONAL ADENOSYLCOBALAMIN BIOSYNTHESIS PROTEIN COBU"/>
    <property type="match status" value="1"/>
</dbReference>
<dbReference type="EC" id="2.7.7.62" evidence="9"/>
<reference evidence="18" key="1">
    <citation type="journal article" date="2021" name="PeerJ">
        <title>Extensive microbial diversity within the chicken gut microbiome revealed by metagenomics and culture.</title>
        <authorList>
            <person name="Gilroy R."/>
            <person name="Ravi A."/>
            <person name="Getino M."/>
            <person name="Pursley I."/>
            <person name="Horton D.L."/>
            <person name="Alikhan N.F."/>
            <person name="Baker D."/>
            <person name="Gharbi K."/>
            <person name="Hall N."/>
            <person name="Watson M."/>
            <person name="Adriaenssens E.M."/>
            <person name="Foster-Nyarko E."/>
            <person name="Jarju S."/>
            <person name="Secka A."/>
            <person name="Antonio M."/>
            <person name="Oren A."/>
            <person name="Chaudhuri R.R."/>
            <person name="La Ragione R."/>
            <person name="Hildebrand F."/>
            <person name="Pallen M.J."/>
        </authorList>
    </citation>
    <scope>NUCLEOTIDE SEQUENCE</scope>
    <source>
        <strain evidence="18">CHK193-4272</strain>
    </source>
</reference>
<dbReference type="Pfam" id="PF02283">
    <property type="entry name" value="CobU"/>
    <property type="match status" value="1"/>
</dbReference>
<comment type="catalytic activity">
    <reaction evidence="2">
        <text>adenosylcob(III)inamide phosphate + GTP + H(+) = adenosylcob(III)inamide-GDP + diphosphate</text>
        <dbReference type="Rhea" id="RHEA:22712"/>
        <dbReference type="ChEBI" id="CHEBI:15378"/>
        <dbReference type="ChEBI" id="CHEBI:33019"/>
        <dbReference type="ChEBI" id="CHEBI:37565"/>
        <dbReference type="ChEBI" id="CHEBI:58502"/>
        <dbReference type="ChEBI" id="CHEBI:60487"/>
        <dbReference type="EC" id="2.7.7.62"/>
    </reaction>
</comment>
<evidence type="ECO:0000313" key="18">
    <source>
        <dbReference type="EMBL" id="HIV62953.1"/>
    </source>
</evidence>
<evidence type="ECO:0000256" key="5">
    <source>
        <dbReference type="ARBA" id="ARBA00004692"/>
    </source>
</evidence>
<organism evidence="18 19">
    <name type="scientific">Candidatus Butyricicoccus avistercoris</name>
    <dbReference type="NCBI Taxonomy" id="2838518"/>
    <lineage>
        <taxon>Bacteria</taxon>
        <taxon>Bacillati</taxon>
        <taxon>Bacillota</taxon>
        <taxon>Clostridia</taxon>
        <taxon>Eubacteriales</taxon>
        <taxon>Butyricicoccaceae</taxon>
        <taxon>Butyricicoccus</taxon>
    </lineage>
</organism>
<comment type="pathway">
    <text evidence="6">Cofactor biosynthesis; adenosylcobalamin biosynthesis; adenosylcobalamin from cob(II)yrinate a,c-diamide: step 5/7.</text>
</comment>
<evidence type="ECO:0000256" key="16">
    <source>
        <dbReference type="ARBA" id="ARBA00029570"/>
    </source>
</evidence>
<keyword evidence="14" id="KW-0067">ATP-binding</keyword>
<accession>A0A9D1TIK5</accession>
<evidence type="ECO:0000256" key="4">
    <source>
        <dbReference type="ARBA" id="ARBA00003889"/>
    </source>
</evidence>
<keyword evidence="18" id="KW-0548">Nucleotidyltransferase</keyword>
<comment type="catalytic activity">
    <reaction evidence="1">
        <text>adenosylcob(III)inamide + ATP = adenosylcob(III)inamide phosphate + ADP + H(+)</text>
        <dbReference type="Rhea" id="RHEA:15769"/>
        <dbReference type="ChEBI" id="CHEBI:2480"/>
        <dbReference type="ChEBI" id="CHEBI:15378"/>
        <dbReference type="ChEBI" id="CHEBI:30616"/>
        <dbReference type="ChEBI" id="CHEBI:58502"/>
        <dbReference type="ChEBI" id="CHEBI:456216"/>
        <dbReference type="EC" id="2.7.1.156"/>
    </reaction>
</comment>
<sequence>MKIIITGGSASGKSAHAERIICKYAKNKLYLATMQPFGQAAQKRIERHLTLRHGKGFDTKECFTNLADFNPQKIYDGILLECMSNLLANEMFSPDGIGFNNAVEHILKGINNIQKYCKVLVIVTSEIFSDGESYPYETMEYCRLLGQINQILFDLSDAAAESVCGILLPYKGENLL</sequence>
<protein>
    <recommendedName>
        <fullName evidence="16">Adenosylcobinamide kinase</fullName>
        <ecNumber evidence="8">2.7.1.156</ecNumber>
        <ecNumber evidence="9">2.7.7.62</ecNumber>
    </recommendedName>
    <alternativeName>
        <fullName evidence="17">Adenosylcobinamide-phosphate guanylyltransferase</fullName>
    </alternativeName>
</protein>
<keyword evidence="15" id="KW-0342">GTP-binding</keyword>
<comment type="function">
    <text evidence="4">Catalyzes ATP-dependent phosphorylation of adenosylcobinamide and addition of GMP to adenosylcobinamide phosphate.</text>
</comment>
<evidence type="ECO:0000256" key="1">
    <source>
        <dbReference type="ARBA" id="ARBA00000312"/>
    </source>
</evidence>
<dbReference type="InterPro" id="IPR003203">
    <property type="entry name" value="CobU/CobP"/>
</dbReference>
<dbReference type="GO" id="GO:0008820">
    <property type="term" value="F:cobinamide phosphate guanylyltransferase activity"/>
    <property type="evidence" value="ECO:0007669"/>
    <property type="project" value="UniProtKB-EC"/>
</dbReference>
<evidence type="ECO:0000313" key="19">
    <source>
        <dbReference type="Proteomes" id="UP000886808"/>
    </source>
</evidence>
<dbReference type="GO" id="GO:0005525">
    <property type="term" value="F:GTP binding"/>
    <property type="evidence" value="ECO:0007669"/>
    <property type="project" value="UniProtKB-KW"/>
</dbReference>
<evidence type="ECO:0000256" key="3">
    <source>
        <dbReference type="ARBA" id="ARBA00001522"/>
    </source>
</evidence>
<evidence type="ECO:0000256" key="10">
    <source>
        <dbReference type="ARBA" id="ARBA00022573"/>
    </source>
</evidence>
<evidence type="ECO:0000256" key="2">
    <source>
        <dbReference type="ARBA" id="ARBA00000711"/>
    </source>
</evidence>
<keyword evidence="10" id="KW-0169">Cobalamin biosynthesis</keyword>
<comment type="catalytic activity">
    <reaction evidence="3">
        <text>adenosylcob(III)inamide + GTP = adenosylcob(III)inamide phosphate + GDP + H(+)</text>
        <dbReference type="Rhea" id="RHEA:15765"/>
        <dbReference type="ChEBI" id="CHEBI:2480"/>
        <dbReference type="ChEBI" id="CHEBI:15378"/>
        <dbReference type="ChEBI" id="CHEBI:37565"/>
        <dbReference type="ChEBI" id="CHEBI:58189"/>
        <dbReference type="ChEBI" id="CHEBI:58502"/>
        <dbReference type="EC" id="2.7.1.156"/>
    </reaction>
</comment>
<dbReference type="SUPFAM" id="SSF52540">
    <property type="entry name" value="P-loop containing nucleoside triphosphate hydrolases"/>
    <property type="match status" value="1"/>
</dbReference>
<gene>
    <name evidence="18" type="ORF">H9746_08975</name>
</gene>
<evidence type="ECO:0000256" key="9">
    <source>
        <dbReference type="ARBA" id="ARBA00012523"/>
    </source>
</evidence>
<name>A0A9D1TIK5_9FIRM</name>
<comment type="similarity">
    <text evidence="7">Belongs to the CobU/CobP family.</text>
</comment>
<evidence type="ECO:0000256" key="11">
    <source>
        <dbReference type="ARBA" id="ARBA00022679"/>
    </source>
</evidence>
<evidence type="ECO:0000256" key="8">
    <source>
        <dbReference type="ARBA" id="ARBA00012016"/>
    </source>
</evidence>
<dbReference type="AlphaFoldDB" id="A0A9D1TIK5"/>
<evidence type="ECO:0000256" key="15">
    <source>
        <dbReference type="ARBA" id="ARBA00023134"/>
    </source>
</evidence>
<dbReference type="EC" id="2.7.1.156" evidence="8"/>
<dbReference type="Gene3D" id="3.40.50.300">
    <property type="entry name" value="P-loop containing nucleotide triphosphate hydrolases"/>
    <property type="match status" value="1"/>
</dbReference>
<evidence type="ECO:0000256" key="12">
    <source>
        <dbReference type="ARBA" id="ARBA00022741"/>
    </source>
</evidence>
<dbReference type="GO" id="GO:0009236">
    <property type="term" value="P:cobalamin biosynthetic process"/>
    <property type="evidence" value="ECO:0007669"/>
    <property type="project" value="UniProtKB-KW"/>
</dbReference>
<dbReference type="GO" id="GO:0043752">
    <property type="term" value="F:adenosylcobinamide kinase activity"/>
    <property type="evidence" value="ECO:0007669"/>
    <property type="project" value="UniProtKB-EC"/>
</dbReference>
<evidence type="ECO:0000256" key="6">
    <source>
        <dbReference type="ARBA" id="ARBA00005159"/>
    </source>
</evidence>
<dbReference type="GO" id="GO:0005524">
    <property type="term" value="F:ATP binding"/>
    <property type="evidence" value="ECO:0007669"/>
    <property type="project" value="UniProtKB-KW"/>
</dbReference>
<dbReference type="Proteomes" id="UP000886808">
    <property type="component" value="Unassembled WGS sequence"/>
</dbReference>
<evidence type="ECO:0000256" key="17">
    <source>
        <dbReference type="ARBA" id="ARBA00030571"/>
    </source>
</evidence>
<evidence type="ECO:0000256" key="7">
    <source>
        <dbReference type="ARBA" id="ARBA00007490"/>
    </source>
</evidence>
<evidence type="ECO:0000256" key="13">
    <source>
        <dbReference type="ARBA" id="ARBA00022777"/>
    </source>
</evidence>
<reference evidence="18" key="2">
    <citation type="submission" date="2021-04" db="EMBL/GenBank/DDBJ databases">
        <authorList>
            <person name="Gilroy R."/>
        </authorList>
    </citation>
    <scope>NUCLEOTIDE SEQUENCE</scope>
    <source>
        <strain evidence="18">CHK193-4272</strain>
    </source>
</reference>
<keyword evidence="11" id="KW-0808">Transferase</keyword>
<dbReference type="EMBL" id="DXIE01000051">
    <property type="protein sequence ID" value="HIV62953.1"/>
    <property type="molecule type" value="Genomic_DNA"/>
</dbReference>
<comment type="caution">
    <text evidence="18">The sequence shown here is derived from an EMBL/GenBank/DDBJ whole genome shotgun (WGS) entry which is preliminary data.</text>
</comment>
<dbReference type="PANTHER" id="PTHR34848">
    <property type="match status" value="1"/>
</dbReference>
<evidence type="ECO:0000256" key="14">
    <source>
        <dbReference type="ARBA" id="ARBA00022840"/>
    </source>
</evidence>